<proteinExistence type="predicted"/>
<feature type="domain" description="ANTAR" evidence="2">
    <location>
        <begin position="352"/>
        <end position="413"/>
    </location>
</feature>
<organism evidence="3 4">
    <name type="scientific">Pseudomonas kuykendallii</name>
    <dbReference type="NCBI Taxonomy" id="1007099"/>
    <lineage>
        <taxon>Bacteria</taxon>
        <taxon>Pseudomonadati</taxon>
        <taxon>Pseudomonadota</taxon>
        <taxon>Gammaproteobacteria</taxon>
        <taxon>Pseudomonadales</taxon>
        <taxon>Pseudomonadaceae</taxon>
        <taxon>Pseudomonas</taxon>
    </lineage>
</organism>
<protein>
    <submittedName>
        <fullName evidence="3">ANTAR domain-containing protein</fullName>
    </submittedName>
</protein>
<dbReference type="GO" id="GO:0003723">
    <property type="term" value="F:RNA binding"/>
    <property type="evidence" value="ECO:0007669"/>
    <property type="project" value="InterPro"/>
</dbReference>
<dbReference type="PROSITE" id="PS50906">
    <property type="entry name" value="NIT"/>
    <property type="match status" value="1"/>
</dbReference>
<evidence type="ECO:0000313" key="3">
    <source>
        <dbReference type="EMBL" id="SDX63210.1"/>
    </source>
</evidence>
<evidence type="ECO:0000259" key="2">
    <source>
        <dbReference type="PROSITE" id="PS50921"/>
    </source>
</evidence>
<dbReference type="SUPFAM" id="SSF52172">
    <property type="entry name" value="CheY-like"/>
    <property type="match status" value="1"/>
</dbReference>
<reference evidence="4" key="1">
    <citation type="submission" date="2016-10" db="EMBL/GenBank/DDBJ databases">
        <authorList>
            <person name="Varghese N."/>
            <person name="Submissions S."/>
        </authorList>
    </citation>
    <scope>NUCLEOTIDE SEQUENCE [LARGE SCALE GENOMIC DNA]</scope>
    <source>
        <strain evidence="4">NRRL B-59562</strain>
    </source>
</reference>
<dbReference type="InterPro" id="IPR036388">
    <property type="entry name" value="WH-like_DNA-bd_sf"/>
</dbReference>
<dbReference type="AlphaFoldDB" id="A0A1H3DA83"/>
<dbReference type="PROSITE" id="PS50921">
    <property type="entry name" value="ANTAR"/>
    <property type="match status" value="1"/>
</dbReference>
<dbReference type="InterPro" id="IPR013587">
    <property type="entry name" value="Nitrate/nitrite_sensing"/>
</dbReference>
<dbReference type="InterPro" id="IPR010910">
    <property type="entry name" value="Nitrate/nitrite_sensing_bac"/>
</dbReference>
<dbReference type="SMART" id="SM01012">
    <property type="entry name" value="ANTAR"/>
    <property type="match status" value="1"/>
</dbReference>
<evidence type="ECO:0000313" key="4">
    <source>
        <dbReference type="Proteomes" id="UP000243778"/>
    </source>
</evidence>
<dbReference type="RefSeq" id="WP_245728213.1">
    <property type="nucleotide sequence ID" value="NZ_FNNU01000005.1"/>
</dbReference>
<dbReference type="Pfam" id="PF03861">
    <property type="entry name" value="ANTAR"/>
    <property type="match status" value="1"/>
</dbReference>
<accession>A0A1H3DA83</accession>
<feature type="domain" description="NIT" evidence="1">
    <location>
        <begin position="35"/>
        <end position="288"/>
    </location>
</feature>
<gene>
    <name evidence="3" type="ORF">SAMN05216287_3339</name>
</gene>
<dbReference type="InterPro" id="IPR011006">
    <property type="entry name" value="CheY-like_superfamily"/>
</dbReference>
<evidence type="ECO:0000259" key="1">
    <source>
        <dbReference type="PROSITE" id="PS50906"/>
    </source>
</evidence>
<dbReference type="Pfam" id="PF08376">
    <property type="entry name" value="NIT"/>
    <property type="match status" value="1"/>
</dbReference>
<keyword evidence="4" id="KW-1185">Reference proteome</keyword>
<name>A0A1H3DA83_9PSED</name>
<dbReference type="Gene3D" id="1.10.10.10">
    <property type="entry name" value="Winged helix-like DNA-binding domain superfamily/Winged helix DNA-binding domain"/>
    <property type="match status" value="1"/>
</dbReference>
<sequence length="426" mass="47610">MTDDSMPAALRFMLAARRCELQSLESLAVTCELVTLISQLVHALQKERGYSNMYLGNVQERLLTTLDRLSDESRHSEKQLRDCLEQLDLGGSTDKARLLNRIAFVLYSLDDLPRLRRRVREQRVTSSEAMTGFTRLIGGLLAVVFEAADTALDPELTRALVAMFNFMQGKELAGQERATGVAGFAAGYLDDAQHERMRHLLEGQQRCFDIFREYANSSALAVWEDLLAGDMEAQLRSLRGVAQRTAKNATVDADLGELWFDVCTRRIDAMKQVENLLARDLLQRCRQSIADAGADLDNHRALLKRLVGNAANTQPVLFNVQGTALDGSPQDGIGSQLNRSILDLVHEQTQRLQALGEELKDARSTLSERKRVDQAKNLLMKRYQLSEQAAHEQLLRTAMDSGKRLADIADQVMTHLRKEAASSARG</sequence>
<dbReference type="STRING" id="1007099.SAMN05216287_3339"/>
<dbReference type="Proteomes" id="UP000243778">
    <property type="component" value="Unassembled WGS sequence"/>
</dbReference>
<dbReference type="EMBL" id="FNNU01000005">
    <property type="protein sequence ID" value="SDX63210.1"/>
    <property type="molecule type" value="Genomic_DNA"/>
</dbReference>
<dbReference type="InterPro" id="IPR005561">
    <property type="entry name" value="ANTAR"/>
</dbReference>